<gene>
    <name evidence="4" type="ORF">H9809_02940</name>
</gene>
<dbReference type="InterPro" id="IPR051121">
    <property type="entry name" value="FAH"/>
</dbReference>
<dbReference type="Gene3D" id="3.90.850.10">
    <property type="entry name" value="Fumarylacetoacetase-like, C-terminal domain"/>
    <property type="match status" value="1"/>
</dbReference>
<comment type="similarity">
    <text evidence="1">Belongs to the FAH family.</text>
</comment>
<keyword evidence="2" id="KW-0479">Metal-binding</keyword>
<dbReference type="GO" id="GO:0046872">
    <property type="term" value="F:metal ion binding"/>
    <property type="evidence" value="ECO:0007669"/>
    <property type="project" value="UniProtKB-KW"/>
</dbReference>
<evidence type="ECO:0000313" key="5">
    <source>
        <dbReference type="Proteomes" id="UP000824056"/>
    </source>
</evidence>
<dbReference type="InterPro" id="IPR036663">
    <property type="entry name" value="Fumarylacetoacetase_C_sf"/>
</dbReference>
<dbReference type="Proteomes" id="UP000824056">
    <property type="component" value="Unassembled WGS sequence"/>
</dbReference>
<protein>
    <submittedName>
        <fullName evidence="4">Fumarylacetoacetate hydrolase family protein</fullName>
    </submittedName>
</protein>
<dbReference type="InterPro" id="IPR011234">
    <property type="entry name" value="Fumarylacetoacetase-like_C"/>
</dbReference>
<dbReference type="SUPFAM" id="SSF56529">
    <property type="entry name" value="FAH"/>
    <property type="match status" value="1"/>
</dbReference>
<dbReference type="PANTHER" id="PTHR42796">
    <property type="entry name" value="FUMARYLACETOACETATE HYDROLASE DOMAIN-CONTAINING PROTEIN 2A-RELATED"/>
    <property type="match status" value="1"/>
</dbReference>
<dbReference type="GO" id="GO:0016787">
    <property type="term" value="F:hydrolase activity"/>
    <property type="evidence" value="ECO:0007669"/>
    <property type="project" value="UniProtKB-KW"/>
</dbReference>
<organism evidence="4 5">
    <name type="scientific">Candidatus Blautia pullicola</name>
    <dbReference type="NCBI Taxonomy" id="2838498"/>
    <lineage>
        <taxon>Bacteria</taxon>
        <taxon>Bacillati</taxon>
        <taxon>Bacillota</taxon>
        <taxon>Clostridia</taxon>
        <taxon>Lachnospirales</taxon>
        <taxon>Lachnospiraceae</taxon>
        <taxon>Blautia</taxon>
    </lineage>
</organism>
<reference evidence="4" key="2">
    <citation type="submission" date="2021-04" db="EMBL/GenBank/DDBJ databases">
        <authorList>
            <person name="Gilroy R."/>
        </authorList>
    </citation>
    <scope>NUCLEOTIDE SEQUENCE</scope>
    <source>
        <strain evidence="4">1068</strain>
    </source>
</reference>
<dbReference type="PANTHER" id="PTHR42796:SF4">
    <property type="entry name" value="FUMARYLACETOACETATE HYDROLASE DOMAIN-CONTAINING PROTEIN 2A"/>
    <property type="match status" value="1"/>
</dbReference>
<proteinExistence type="inferred from homology"/>
<dbReference type="AlphaFoldDB" id="A0A9D2FQJ5"/>
<keyword evidence="4" id="KW-0378">Hydrolase</keyword>
<sequence length="297" mass="33552">MKLLTYKLHGDDRERLGVMCANAFQKFYPLENFNLHFRDMNELIEKITPQELQMLKNAVSDSNENTMDYNQVIHCAPIPHPRQDIICLGMNFADHAVESRRYKKEAFHRDHAYAVYFSKRVNEATPDGGTIPSYPGLVDSLDYEAELGVIIGKDAFQVKKEEAFDYVFGYTVINDVSARNVQTRHKQWYFGKSMDGFTPMGPFLVTEDSVKRPPVLSIKSRVNEVLRQNSSTDRFIFDIPHVIWELSSGMTLKAGTIIAMGTPSGVGMGMIPPRFLSPGDVVECDVEGIGMITNTIV</sequence>
<evidence type="ECO:0000256" key="1">
    <source>
        <dbReference type="ARBA" id="ARBA00010211"/>
    </source>
</evidence>
<evidence type="ECO:0000313" key="4">
    <source>
        <dbReference type="EMBL" id="HIZ64847.1"/>
    </source>
</evidence>
<dbReference type="GO" id="GO:0019752">
    <property type="term" value="P:carboxylic acid metabolic process"/>
    <property type="evidence" value="ECO:0007669"/>
    <property type="project" value="UniProtKB-ARBA"/>
</dbReference>
<evidence type="ECO:0000259" key="3">
    <source>
        <dbReference type="Pfam" id="PF01557"/>
    </source>
</evidence>
<dbReference type="EMBL" id="DXBG01000066">
    <property type="protein sequence ID" value="HIZ64847.1"/>
    <property type="molecule type" value="Genomic_DNA"/>
</dbReference>
<dbReference type="FunFam" id="3.90.850.10:FF:000002">
    <property type="entry name" value="2-hydroxyhepta-2,4-diene-1,7-dioate isomerase"/>
    <property type="match status" value="1"/>
</dbReference>
<feature type="domain" description="Fumarylacetoacetase-like C-terminal" evidence="3">
    <location>
        <begin position="85"/>
        <end position="297"/>
    </location>
</feature>
<dbReference type="GO" id="GO:0016853">
    <property type="term" value="F:isomerase activity"/>
    <property type="evidence" value="ECO:0007669"/>
    <property type="project" value="UniProtKB-ARBA"/>
</dbReference>
<accession>A0A9D2FQJ5</accession>
<evidence type="ECO:0000256" key="2">
    <source>
        <dbReference type="ARBA" id="ARBA00022723"/>
    </source>
</evidence>
<comment type="caution">
    <text evidence="4">The sequence shown here is derived from an EMBL/GenBank/DDBJ whole genome shotgun (WGS) entry which is preliminary data.</text>
</comment>
<reference evidence="4" key="1">
    <citation type="journal article" date="2021" name="PeerJ">
        <title>Extensive microbial diversity within the chicken gut microbiome revealed by metagenomics and culture.</title>
        <authorList>
            <person name="Gilroy R."/>
            <person name="Ravi A."/>
            <person name="Getino M."/>
            <person name="Pursley I."/>
            <person name="Horton D.L."/>
            <person name="Alikhan N.F."/>
            <person name="Baker D."/>
            <person name="Gharbi K."/>
            <person name="Hall N."/>
            <person name="Watson M."/>
            <person name="Adriaenssens E.M."/>
            <person name="Foster-Nyarko E."/>
            <person name="Jarju S."/>
            <person name="Secka A."/>
            <person name="Antonio M."/>
            <person name="Oren A."/>
            <person name="Chaudhuri R.R."/>
            <person name="La Ragione R."/>
            <person name="Hildebrand F."/>
            <person name="Pallen M.J."/>
        </authorList>
    </citation>
    <scope>NUCLEOTIDE SEQUENCE</scope>
    <source>
        <strain evidence="4">1068</strain>
    </source>
</reference>
<dbReference type="Pfam" id="PF01557">
    <property type="entry name" value="FAA_hydrolase"/>
    <property type="match status" value="1"/>
</dbReference>
<name>A0A9D2FQJ5_9FIRM</name>